<dbReference type="AlphaFoldDB" id="A0A927IN12"/>
<sequence>MASGTLGQADLAATTNTAVYTVPAGKVASFNVNVLNRTTSNVTVRMAISATSSPTNSEFLEYEATVPANGVMERTGLVASAGKNLVIYASSTGVSVNVFGFEE</sequence>
<organism evidence="1 2">
    <name type="scientific">Limnohabitans radicicola</name>
    <dbReference type="NCBI Taxonomy" id="2771427"/>
    <lineage>
        <taxon>Bacteria</taxon>
        <taxon>Pseudomonadati</taxon>
        <taxon>Pseudomonadota</taxon>
        <taxon>Betaproteobacteria</taxon>
        <taxon>Burkholderiales</taxon>
        <taxon>Comamonadaceae</taxon>
        <taxon>Limnohabitans</taxon>
    </lineage>
</organism>
<comment type="caution">
    <text evidence="1">The sequence shown here is derived from an EMBL/GenBank/DDBJ whole genome shotgun (WGS) entry which is preliminary data.</text>
</comment>
<reference evidence="1" key="1">
    <citation type="submission" date="2020-09" db="EMBL/GenBank/DDBJ databases">
        <title>Genome seq and assembly of Limnohabitants sp.</title>
        <authorList>
            <person name="Chhetri G."/>
        </authorList>
    </citation>
    <scope>NUCLEOTIDE SEQUENCE</scope>
    <source>
        <strain evidence="1">JUR4</strain>
    </source>
</reference>
<dbReference type="Proteomes" id="UP000647424">
    <property type="component" value="Unassembled WGS sequence"/>
</dbReference>
<name>A0A927IN12_9BURK</name>
<gene>
    <name evidence="1" type="ORF">IC609_14510</name>
</gene>
<evidence type="ECO:0000313" key="1">
    <source>
        <dbReference type="EMBL" id="MBD8051756.1"/>
    </source>
</evidence>
<dbReference type="RefSeq" id="WP_191820255.1">
    <property type="nucleotide sequence ID" value="NZ_JACYFT010000004.1"/>
</dbReference>
<evidence type="ECO:0000313" key="2">
    <source>
        <dbReference type="Proteomes" id="UP000647424"/>
    </source>
</evidence>
<accession>A0A927IN12</accession>
<dbReference type="EMBL" id="JACYFT010000004">
    <property type="protein sequence ID" value="MBD8051756.1"/>
    <property type="molecule type" value="Genomic_DNA"/>
</dbReference>
<keyword evidence="2" id="KW-1185">Reference proteome</keyword>
<proteinExistence type="predicted"/>
<protein>
    <submittedName>
        <fullName evidence="1">Uncharacterized protein</fullName>
    </submittedName>
</protein>